<feature type="chain" id="PRO_5032397416" evidence="1">
    <location>
        <begin position="23"/>
        <end position="610"/>
    </location>
</feature>
<dbReference type="SUPFAM" id="SSF49464">
    <property type="entry name" value="Carboxypeptidase regulatory domain-like"/>
    <property type="match status" value="1"/>
</dbReference>
<dbReference type="Pfam" id="PF17957">
    <property type="entry name" value="Big_7"/>
    <property type="match status" value="1"/>
</dbReference>
<keyword evidence="1" id="KW-0732">Signal</keyword>
<evidence type="ECO:0000256" key="1">
    <source>
        <dbReference type="SAM" id="SignalP"/>
    </source>
</evidence>
<dbReference type="InterPro" id="IPR013783">
    <property type="entry name" value="Ig-like_fold"/>
</dbReference>
<dbReference type="InterPro" id="IPR008969">
    <property type="entry name" value="CarboxyPept-like_regulatory"/>
</dbReference>
<comment type="caution">
    <text evidence="2">The sequence shown here is derived from an EMBL/GenBank/DDBJ whole genome shotgun (WGS) entry which is preliminary data.</text>
</comment>
<proteinExistence type="predicted"/>
<dbReference type="AlphaFoldDB" id="A0A841I3E2"/>
<organism evidence="2 3">
    <name type="scientific">Deinobacterium chartae</name>
    <dbReference type="NCBI Taxonomy" id="521158"/>
    <lineage>
        <taxon>Bacteria</taxon>
        <taxon>Thermotogati</taxon>
        <taxon>Deinococcota</taxon>
        <taxon>Deinococci</taxon>
        <taxon>Deinococcales</taxon>
        <taxon>Deinococcaceae</taxon>
        <taxon>Deinobacterium</taxon>
    </lineage>
</organism>
<reference evidence="2 3" key="1">
    <citation type="submission" date="2020-08" db="EMBL/GenBank/DDBJ databases">
        <title>Genomic Encyclopedia of Type Strains, Phase IV (KMG-IV): sequencing the most valuable type-strain genomes for metagenomic binning, comparative biology and taxonomic classification.</title>
        <authorList>
            <person name="Goeker M."/>
        </authorList>
    </citation>
    <scope>NUCLEOTIDE SEQUENCE [LARGE SCALE GENOMIC DNA]</scope>
    <source>
        <strain evidence="2 3">DSM 21458</strain>
    </source>
</reference>
<dbReference type="PROSITE" id="PS51257">
    <property type="entry name" value="PROKAR_LIPOPROTEIN"/>
    <property type="match status" value="1"/>
</dbReference>
<dbReference type="RefSeq" id="WP_183987689.1">
    <property type="nucleotide sequence ID" value="NZ_JACHHG010000008.1"/>
</dbReference>
<evidence type="ECO:0000313" key="3">
    <source>
        <dbReference type="Proteomes" id="UP000569951"/>
    </source>
</evidence>
<keyword evidence="3" id="KW-1185">Reference proteome</keyword>
<sequence>MYRTWYALALTGSLLLAGCGGGGGNLDKTAPTIEITDPAEGSTVVAPFVVSGRVSDPSGVREVQCVSEGVTTPATLGSNNQFTCTVNPAVGTRTVTVRATDTAGNQGSVQVTVNVTSGSTTETYTLQGSVSIARAGAAVAGATVAVEGTTITTTTDDAGRFTLEVPVDKRVLTITKEGYASTRVENVTNTGEALEEILQRSFDPQLPSTPPTVTTTLQDGTSVAGDLKFKFTTQTARPEVNGPLSAIVSIDRAYGNSGYLGAGSVRKIVQPTGDDEVTFAAQELAGYTGDVRVHIQVYDFNGNRTHLIRTVKLSDVAGKTVGAPQEVTATAITFGSTGVFGALSVSPKVASELKAFARGGGLNALRASGVFSQAAAGSKDVLQPQAAPSGTVLWTDVAFSYSGETPTRFELWRSFDGMNFERVRSAAPGSIVVNAAEGEYVFRDTSSRLRPGVETHYKVRAVGSNTADSEVDSVTPLDRYQVTPLTPADRAVDVSVDPVFRWSVQGASDHQLAYVLVFDRVQAEGSSIQWIGKATDTNVLKYNADGSAGAGRETLQPYHAYDWQLAALTYNEQEDAFSIGADQYMLFADKTGVAQPVEDVISHEFVTGGN</sequence>
<name>A0A841I3E2_9DEIO</name>
<feature type="signal peptide" evidence="1">
    <location>
        <begin position="1"/>
        <end position="22"/>
    </location>
</feature>
<dbReference type="Pfam" id="PF13715">
    <property type="entry name" value="CarbopepD_reg_2"/>
    <property type="match status" value="1"/>
</dbReference>
<evidence type="ECO:0000313" key="2">
    <source>
        <dbReference type="EMBL" id="MBB6098940.1"/>
    </source>
</evidence>
<dbReference type="Proteomes" id="UP000569951">
    <property type="component" value="Unassembled WGS sequence"/>
</dbReference>
<dbReference type="Gene3D" id="2.60.40.10">
    <property type="entry name" value="Immunoglobulins"/>
    <property type="match status" value="1"/>
</dbReference>
<accession>A0A841I3E2</accession>
<protein>
    <submittedName>
        <fullName evidence="2">Uncharacterized protein YdeI (BOF family)</fullName>
    </submittedName>
</protein>
<dbReference type="EMBL" id="JACHHG010000008">
    <property type="protein sequence ID" value="MBB6098940.1"/>
    <property type="molecule type" value="Genomic_DNA"/>
</dbReference>
<gene>
    <name evidence="2" type="ORF">HNR42_002375</name>
</gene>
<dbReference type="Gene3D" id="2.60.40.1120">
    <property type="entry name" value="Carboxypeptidase-like, regulatory domain"/>
    <property type="match status" value="1"/>
</dbReference>